<dbReference type="NCBIfam" id="TIGR03527">
    <property type="entry name" value="selenium_YedF"/>
    <property type="match status" value="1"/>
</dbReference>
<dbReference type="InterPro" id="IPR036868">
    <property type="entry name" value="TusA-like_sf"/>
</dbReference>
<dbReference type="Proteomes" id="UP000219901">
    <property type="component" value="Unassembled WGS sequence"/>
</dbReference>
<feature type="domain" description="UPF0033" evidence="1">
    <location>
        <begin position="11"/>
        <end position="77"/>
    </location>
</feature>
<sequence>MRGVISMAEFIKVDALGDACPLPVVKAKKAISELQGAGQVEVLVDNEIAVQNLTKMAQQKCYQYSAEKLEERKYRVLFTLGEAADAPAEQAPVCAPDARTDTVVAISAAVMGDGSEELGKTLLKAFVFALTQQDKLPKTILFYNGGAALTCEGSAMLEDLKALEAQGVEILTCGTCLNFYGLTEKLAVGSVTNMYTIAEKLTQAGNVVKP</sequence>
<dbReference type="Pfam" id="PF01206">
    <property type="entry name" value="TusA"/>
    <property type="match status" value="1"/>
</dbReference>
<protein>
    <submittedName>
        <fullName evidence="2">Sulfurtransferase-like selenium metabolism protein YedF</fullName>
    </submittedName>
</protein>
<reference evidence="2 4" key="1">
    <citation type="journal article" date="2017" name="Front. Microbiol.">
        <title>New Insights into the Diversity of the Genus Faecalibacterium.</title>
        <authorList>
            <person name="Benevides L."/>
            <person name="Burman S."/>
            <person name="Martin R."/>
            <person name="Robert V."/>
            <person name="Thomas M."/>
            <person name="Miquel S."/>
            <person name="Chain F."/>
            <person name="Sokol H."/>
            <person name="Bermudez-Humaran L.G."/>
            <person name="Morrison M."/>
            <person name="Langella P."/>
            <person name="Azevedo V.A."/>
            <person name="Chatel J.M."/>
            <person name="Soares S."/>
        </authorList>
    </citation>
    <scope>NUCLEOTIDE SEQUENCE [LARGE SCALE GENOMIC DNA]</scope>
    <source>
        <strain evidence="2 4">CNCM I 4546</strain>
    </source>
</reference>
<reference evidence="3 5" key="3">
    <citation type="submission" date="2018-02" db="EMBL/GenBank/DDBJ databases">
        <title>Complete genome sequencing of Faecalibacterium prausnitzii strains isolated from the human gut.</title>
        <authorList>
            <person name="Fitzgerald B.C."/>
            <person name="Shkoporov A.N."/>
            <person name="Ross P.R."/>
            <person name="Hill C."/>
        </authorList>
    </citation>
    <scope>NUCLEOTIDE SEQUENCE [LARGE SCALE GENOMIC DNA]</scope>
    <source>
        <strain evidence="3 5">APC923/51-1</strain>
    </source>
</reference>
<dbReference type="InterPro" id="IPR019870">
    <property type="entry name" value="Se_metab_YedF"/>
</dbReference>
<evidence type="ECO:0000313" key="4">
    <source>
        <dbReference type="Proteomes" id="UP000219901"/>
    </source>
</evidence>
<dbReference type="InterPro" id="IPR027396">
    <property type="entry name" value="DsrEFH-like"/>
</dbReference>
<accession>A0A2A6ZX11</accession>
<evidence type="ECO:0000313" key="5">
    <source>
        <dbReference type="Proteomes" id="UP000251281"/>
    </source>
</evidence>
<evidence type="ECO:0000313" key="2">
    <source>
        <dbReference type="EMBL" id="PDX71449.1"/>
    </source>
</evidence>
<dbReference type="EMBL" id="NMTV01000071">
    <property type="protein sequence ID" value="PDX71449.1"/>
    <property type="molecule type" value="Genomic_DNA"/>
</dbReference>
<gene>
    <name evidence="2" type="primary">yedF</name>
    <name evidence="3" type="ORF">C4N24_00760</name>
    <name evidence="2" type="ORF">CGS55_14815</name>
</gene>
<dbReference type="SUPFAM" id="SSF64307">
    <property type="entry name" value="SirA-like"/>
    <property type="match status" value="1"/>
</dbReference>
<dbReference type="SUPFAM" id="SSF75169">
    <property type="entry name" value="DsrEFH-like"/>
    <property type="match status" value="1"/>
</dbReference>
<name>A0A2A6ZX11_9FIRM</name>
<comment type="caution">
    <text evidence="2">The sequence shown here is derived from an EMBL/GenBank/DDBJ whole genome shotgun (WGS) entry which is preliminary data.</text>
</comment>
<dbReference type="InterPro" id="IPR003787">
    <property type="entry name" value="Sulphur_relay_DsrE/F-like"/>
</dbReference>
<dbReference type="GO" id="GO:0016740">
    <property type="term" value="F:transferase activity"/>
    <property type="evidence" value="ECO:0007669"/>
    <property type="project" value="UniProtKB-KW"/>
</dbReference>
<evidence type="ECO:0000313" key="3">
    <source>
        <dbReference type="EMBL" id="RAW60670.1"/>
    </source>
</evidence>
<dbReference type="EMBL" id="PRLD01000001">
    <property type="protein sequence ID" value="RAW60670.1"/>
    <property type="molecule type" value="Genomic_DNA"/>
</dbReference>
<evidence type="ECO:0000259" key="1">
    <source>
        <dbReference type="Pfam" id="PF01206"/>
    </source>
</evidence>
<organism evidence="2 4">
    <name type="scientific">Faecalibacterium prausnitzii</name>
    <dbReference type="NCBI Taxonomy" id="853"/>
    <lineage>
        <taxon>Bacteria</taxon>
        <taxon>Bacillati</taxon>
        <taxon>Bacillota</taxon>
        <taxon>Clostridia</taxon>
        <taxon>Eubacteriales</taxon>
        <taxon>Oscillospiraceae</taxon>
        <taxon>Faecalibacterium</taxon>
    </lineage>
</organism>
<dbReference type="InterPro" id="IPR001455">
    <property type="entry name" value="TusA-like"/>
</dbReference>
<dbReference type="Pfam" id="PF02635">
    <property type="entry name" value="DsrE"/>
    <property type="match status" value="1"/>
</dbReference>
<dbReference type="Proteomes" id="UP000251281">
    <property type="component" value="Unassembled WGS sequence"/>
</dbReference>
<reference evidence="2" key="2">
    <citation type="submission" date="2017-07" db="EMBL/GenBank/DDBJ databases">
        <authorList>
            <person name="Sun Z.S."/>
            <person name="Albrecht U."/>
            <person name="Echele G."/>
            <person name="Lee C.C."/>
        </authorList>
    </citation>
    <scope>NUCLEOTIDE SEQUENCE</scope>
    <source>
        <strain evidence="2">CNCM I 4546</strain>
    </source>
</reference>
<dbReference type="Gene3D" id="3.30.110.40">
    <property type="entry name" value="TusA-like domain"/>
    <property type="match status" value="1"/>
</dbReference>
<proteinExistence type="predicted"/>
<keyword evidence="2" id="KW-0808">Transferase</keyword>
<dbReference type="AlphaFoldDB" id="A0A2A6ZX11"/>